<feature type="domain" description="HTH araC/xylS-type" evidence="4">
    <location>
        <begin position="136"/>
        <end position="234"/>
    </location>
</feature>
<dbReference type="Pfam" id="PF12833">
    <property type="entry name" value="HTH_18"/>
    <property type="match status" value="1"/>
</dbReference>
<evidence type="ECO:0000256" key="3">
    <source>
        <dbReference type="ARBA" id="ARBA00023163"/>
    </source>
</evidence>
<dbReference type="Gene3D" id="1.10.10.60">
    <property type="entry name" value="Homeodomain-like"/>
    <property type="match status" value="2"/>
</dbReference>
<comment type="caution">
    <text evidence="5">The sequence shown here is derived from an EMBL/GenBank/DDBJ whole genome shotgun (WGS) entry which is preliminary data.</text>
</comment>
<evidence type="ECO:0000313" key="5">
    <source>
        <dbReference type="EMBL" id="MFD2158834.1"/>
    </source>
</evidence>
<dbReference type="RefSeq" id="WP_377177907.1">
    <property type="nucleotide sequence ID" value="NZ_JBHUJB010000034.1"/>
</dbReference>
<name>A0ABW4ZAE6_9BACT</name>
<keyword evidence="2" id="KW-0238">DNA-binding</keyword>
<dbReference type="SMART" id="SM00342">
    <property type="entry name" value="HTH_ARAC"/>
    <property type="match status" value="1"/>
</dbReference>
<protein>
    <submittedName>
        <fullName evidence="5">Helix-turn-helix transcriptional regulator</fullName>
    </submittedName>
</protein>
<dbReference type="PANTHER" id="PTHR43280:SF28">
    <property type="entry name" value="HTH-TYPE TRANSCRIPTIONAL ACTIVATOR RHAS"/>
    <property type="match status" value="1"/>
</dbReference>
<sequence length="234" mass="26377">MPSTMVVFHRTPREALTATRMTVEDKDDYLVLSVTPKWIIQTFGSRKEALHPGLQDLLHYKTSDSSALAKVRSLSLAEKEIAAALITPPVVSAARSYWYLAKVLEILTHHLFPPINLASSEPFCSKIKRIDRERSDACIAWLKERLDEPLNLNDLARHIGCAPHYLSRQFKKSTGLTLKQQHRALRIDHAATLLSEGDYNVTEAAMEVGYNSLSHFSKAFMEEKGCLPSDFLND</sequence>
<evidence type="ECO:0000256" key="1">
    <source>
        <dbReference type="ARBA" id="ARBA00023015"/>
    </source>
</evidence>
<dbReference type="EMBL" id="JBHUJB010000034">
    <property type="protein sequence ID" value="MFD2158834.1"/>
    <property type="molecule type" value="Genomic_DNA"/>
</dbReference>
<dbReference type="SUPFAM" id="SSF46689">
    <property type="entry name" value="Homeodomain-like"/>
    <property type="match status" value="2"/>
</dbReference>
<dbReference type="PROSITE" id="PS01124">
    <property type="entry name" value="HTH_ARAC_FAMILY_2"/>
    <property type="match status" value="1"/>
</dbReference>
<reference evidence="6" key="1">
    <citation type="journal article" date="2019" name="Int. J. Syst. Evol. Microbiol.">
        <title>The Global Catalogue of Microorganisms (GCM) 10K type strain sequencing project: providing services to taxonomists for standard genome sequencing and annotation.</title>
        <authorList>
            <consortium name="The Broad Institute Genomics Platform"/>
            <consortium name="The Broad Institute Genome Sequencing Center for Infectious Disease"/>
            <person name="Wu L."/>
            <person name="Ma J."/>
        </authorList>
    </citation>
    <scope>NUCLEOTIDE SEQUENCE [LARGE SCALE GENOMIC DNA]</scope>
    <source>
        <strain evidence="6">CCUG 57942</strain>
    </source>
</reference>
<proteinExistence type="predicted"/>
<dbReference type="InterPro" id="IPR018060">
    <property type="entry name" value="HTH_AraC"/>
</dbReference>
<keyword evidence="3" id="KW-0804">Transcription</keyword>
<accession>A0ABW4ZAE6</accession>
<evidence type="ECO:0000256" key="2">
    <source>
        <dbReference type="ARBA" id="ARBA00023125"/>
    </source>
</evidence>
<keyword evidence="6" id="KW-1185">Reference proteome</keyword>
<dbReference type="InterPro" id="IPR009057">
    <property type="entry name" value="Homeodomain-like_sf"/>
</dbReference>
<keyword evidence="1" id="KW-0805">Transcription regulation</keyword>
<dbReference type="PANTHER" id="PTHR43280">
    <property type="entry name" value="ARAC-FAMILY TRANSCRIPTIONAL REGULATOR"/>
    <property type="match status" value="1"/>
</dbReference>
<organism evidence="5 6">
    <name type="scientific">Rubritalea tangerina</name>
    <dbReference type="NCBI Taxonomy" id="430798"/>
    <lineage>
        <taxon>Bacteria</taxon>
        <taxon>Pseudomonadati</taxon>
        <taxon>Verrucomicrobiota</taxon>
        <taxon>Verrucomicrobiia</taxon>
        <taxon>Verrucomicrobiales</taxon>
        <taxon>Rubritaleaceae</taxon>
        <taxon>Rubritalea</taxon>
    </lineage>
</organism>
<evidence type="ECO:0000313" key="6">
    <source>
        <dbReference type="Proteomes" id="UP001597389"/>
    </source>
</evidence>
<gene>
    <name evidence="5" type="ORF">ACFSW8_08000</name>
</gene>
<dbReference type="Proteomes" id="UP001597389">
    <property type="component" value="Unassembled WGS sequence"/>
</dbReference>
<evidence type="ECO:0000259" key="4">
    <source>
        <dbReference type="PROSITE" id="PS01124"/>
    </source>
</evidence>